<dbReference type="STRING" id="348780.NP_3562A"/>
<dbReference type="GO" id="GO:0043138">
    <property type="term" value="F:3'-5' DNA helicase activity"/>
    <property type="evidence" value="ECO:0007669"/>
    <property type="project" value="TreeGrafter"/>
</dbReference>
<sequence>MSSNEPRRHDVLSEDALTDSFPDYTGQVTASEHRSARKADTVPAERVLRPELASRLDNDLYRHQAAGLNALADGENVVATTATSSGKTRIYALQMARNQLASPDATALCLYPMKALTRDQEQTLNDRFSGWDVDTRVEVYDGDTKPERKPSIRTGADTILTNPAGLNVYLPRHGTDSGWSRFYSNLELVVVDEAHQYSGIMGTHVAWILRRLRRLLFYYGADPQFVLTTATIGNPAQHAARLTGEAFTVIDEDGSPRGERDIVLWKPPIDEDAVKKAHDADIDPTEADMEEFRASTGGEAAKVTAHLAVNERQTLQFCTARQGTEIAARKISAAARDHPRDSYIKTRAYHGGLGKRTRRSIETQLKDGSVDAVASTNALELGIDVGGIDATVTSGYPGTRQSFWQQVGRAGRGTSDALSVLVGGADAMDSYILDNPKYLFEDDVENAVVSIDNEQVYADHLCVAARERPLTDDDAGLLGDERRLQEMVAMWQDAGVLEQGVGLDSGVHYTGDSRPESRISMYDTSGRQYIVDCRDGDIDHDPVAKERAARDYHEGALFLHDGQQYEVVEVTHDAPAPRITVEERNTGRYTRTLSQKHISNLRPETSRELGDGYTLWFGRGDVDISYDQYVVHNISTGELESGPHPTGSPPLSLDTELMWVSLPETHLEDTIAGLDVPLLEPTEHAKQDVGITEPDRYTYAGGIHAAEHGIIQLAPLELLIDNSDIGGLSTPAHHDERIPGPVWFVHDGIDGGIGFSRAIYDNFETIAERTYEHLDTCDCQRRRGCPLCIMSEHCGNQNDPLDRVVGRQIIGDVVDRL</sequence>
<dbReference type="eggNOG" id="arCOG00555">
    <property type="taxonomic scope" value="Archaea"/>
</dbReference>
<name>A0A1U7EXH1_NATPD</name>
<evidence type="ECO:0000256" key="2">
    <source>
        <dbReference type="ARBA" id="ARBA00022840"/>
    </source>
</evidence>
<dbReference type="GO" id="GO:0036297">
    <property type="term" value="P:interstrand cross-link repair"/>
    <property type="evidence" value="ECO:0007669"/>
    <property type="project" value="TreeGrafter"/>
</dbReference>
<feature type="domain" description="Helicase C-terminal" evidence="5">
    <location>
        <begin position="302"/>
        <end position="455"/>
    </location>
</feature>
<dbReference type="GO" id="GO:0006289">
    <property type="term" value="P:nucleotide-excision repair"/>
    <property type="evidence" value="ECO:0007669"/>
    <property type="project" value="TreeGrafter"/>
</dbReference>
<protein>
    <submittedName>
        <fullName evidence="6">Probable DEAD/DEAH box helicase</fullName>
        <ecNumber evidence="6">3.6.4.-</ecNumber>
    </submittedName>
</protein>
<dbReference type="GeneID" id="3701807"/>
<dbReference type="CDD" id="cd18797">
    <property type="entry name" value="SF2_C_Hrq"/>
    <property type="match status" value="1"/>
</dbReference>
<dbReference type="GO" id="GO:0005524">
    <property type="term" value="F:ATP binding"/>
    <property type="evidence" value="ECO:0007669"/>
    <property type="project" value="UniProtKB-KW"/>
</dbReference>
<dbReference type="Proteomes" id="UP000002698">
    <property type="component" value="Chromosome"/>
</dbReference>
<dbReference type="Pfam" id="PF00270">
    <property type="entry name" value="DEAD"/>
    <property type="match status" value="1"/>
</dbReference>
<dbReference type="SMART" id="SM00487">
    <property type="entry name" value="DEXDc"/>
    <property type="match status" value="1"/>
</dbReference>
<keyword evidence="7" id="KW-1185">Reference proteome</keyword>
<dbReference type="KEGG" id="nph:NP_3562A"/>
<organism evidence="6 7">
    <name type="scientific">Natronomonas pharaonis (strain ATCC 35678 / DSM 2160 / CIP 103997 / JCM 8858 / NBRC 14720 / NCIMB 2260 / Gabara)</name>
    <name type="common">Halobacterium pharaonis</name>
    <dbReference type="NCBI Taxonomy" id="348780"/>
    <lineage>
        <taxon>Archaea</taxon>
        <taxon>Methanobacteriati</taxon>
        <taxon>Methanobacteriota</taxon>
        <taxon>Stenosarchaea group</taxon>
        <taxon>Halobacteria</taxon>
        <taxon>Halobacteriales</taxon>
        <taxon>Natronomonadaceae</taxon>
        <taxon>Natronomonas</taxon>
    </lineage>
</organism>
<accession>A0A1U7EXH1</accession>
<dbReference type="PANTHER" id="PTHR47957">
    <property type="entry name" value="ATP-DEPENDENT HELICASE HRQ1"/>
    <property type="match status" value="1"/>
</dbReference>
<reference evidence="6 7" key="1">
    <citation type="journal article" date="2005" name="Genome Res.">
        <title>Living with two extremes: conclusions from the genome sequence of Natronomonas pharaonis.</title>
        <authorList>
            <person name="Falb M."/>
            <person name="Pfeiffer F."/>
            <person name="Palm P."/>
            <person name="Rodewald K."/>
            <person name="Hickmann V."/>
            <person name="Tittor J."/>
            <person name="Oesterhelt D."/>
        </authorList>
    </citation>
    <scope>NUCLEOTIDE SEQUENCE [LARGE SCALE GENOMIC DNA]</scope>
    <source>
        <strain evidence="7">ATCC 35678 / DSM 2160 / CIP 103997 / JCM 8858 / NBRC 14720 / NCIMB 2260 / Gabara</strain>
    </source>
</reference>
<feature type="region of interest" description="Disordered" evidence="3">
    <location>
        <begin position="1"/>
        <end position="42"/>
    </location>
</feature>
<evidence type="ECO:0000313" key="6">
    <source>
        <dbReference type="EMBL" id="CAI49872.1"/>
    </source>
</evidence>
<dbReference type="GO" id="GO:0003676">
    <property type="term" value="F:nucleic acid binding"/>
    <property type="evidence" value="ECO:0007669"/>
    <property type="project" value="InterPro"/>
</dbReference>
<proteinExistence type="predicted"/>
<dbReference type="EMBL" id="CR936257">
    <property type="protein sequence ID" value="CAI49872.1"/>
    <property type="molecule type" value="Genomic_DNA"/>
</dbReference>
<dbReference type="PROSITE" id="PS51192">
    <property type="entry name" value="HELICASE_ATP_BIND_1"/>
    <property type="match status" value="1"/>
</dbReference>
<keyword evidence="6" id="KW-0378">Hydrolase</keyword>
<keyword evidence="1" id="KW-0547">Nucleotide-binding</keyword>
<keyword evidence="2" id="KW-0067">ATP-binding</keyword>
<evidence type="ECO:0000256" key="1">
    <source>
        <dbReference type="ARBA" id="ARBA00022741"/>
    </source>
</evidence>
<dbReference type="InterPro" id="IPR014001">
    <property type="entry name" value="Helicase_ATP-bd"/>
</dbReference>
<dbReference type="SMART" id="SM00490">
    <property type="entry name" value="HELICc"/>
    <property type="match status" value="1"/>
</dbReference>
<dbReference type="PANTHER" id="PTHR47957:SF3">
    <property type="entry name" value="ATP-DEPENDENT HELICASE HRQ1"/>
    <property type="match status" value="1"/>
</dbReference>
<evidence type="ECO:0000256" key="3">
    <source>
        <dbReference type="SAM" id="MobiDB-lite"/>
    </source>
</evidence>
<gene>
    <name evidence="6" type="ordered locus">NP_3562A</name>
</gene>
<feature type="domain" description="Helicase ATP-binding" evidence="4">
    <location>
        <begin position="68"/>
        <end position="250"/>
    </location>
</feature>
<dbReference type="InterPro" id="IPR001650">
    <property type="entry name" value="Helicase_C-like"/>
</dbReference>
<keyword evidence="6" id="KW-0347">Helicase</keyword>
<dbReference type="PROSITE" id="PS51194">
    <property type="entry name" value="HELICASE_CTER"/>
    <property type="match status" value="1"/>
</dbReference>
<dbReference type="EnsemblBacteria" id="CAI49872">
    <property type="protein sequence ID" value="CAI49872"/>
    <property type="gene ID" value="NP_3562A"/>
</dbReference>
<dbReference type="InterPro" id="IPR027417">
    <property type="entry name" value="P-loop_NTPase"/>
</dbReference>
<dbReference type="InterPro" id="IPR011545">
    <property type="entry name" value="DEAD/DEAH_box_helicase_dom"/>
</dbReference>
<dbReference type="Pfam" id="PF00271">
    <property type="entry name" value="Helicase_C"/>
    <property type="match status" value="1"/>
</dbReference>
<dbReference type="EC" id="3.6.4.-" evidence="6"/>
<dbReference type="RefSeq" id="WP_011323492.1">
    <property type="nucleotide sequence ID" value="NC_007426.1"/>
</dbReference>
<dbReference type="AlphaFoldDB" id="A0A1U7EXH1"/>
<dbReference type="SUPFAM" id="SSF52540">
    <property type="entry name" value="P-loop containing nucleoside triphosphate hydrolases"/>
    <property type="match status" value="1"/>
</dbReference>
<dbReference type="GO" id="GO:0016787">
    <property type="term" value="F:hydrolase activity"/>
    <property type="evidence" value="ECO:0007669"/>
    <property type="project" value="UniProtKB-KW"/>
</dbReference>
<feature type="compositionally biased region" description="Basic and acidic residues" evidence="3">
    <location>
        <begin position="1"/>
        <end position="12"/>
    </location>
</feature>
<evidence type="ECO:0000313" key="7">
    <source>
        <dbReference type="Proteomes" id="UP000002698"/>
    </source>
</evidence>
<dbReference type="HOGENOM" id="CLU_000809_3_2_2"/>
<feature type="compositionally biased region" description="Basic and acidic residues" evidence="3">
    <location>
        <begin position="31"/>
        <end position="40"/>
    </location>
</feature>
<evidence type="ECO:0000259" key="5">
    <source>
        <dbReference type="PROSITE" id="PS51194"/>
    </source>
</evidence>
<dbReference type="Pfam" id="PF09369">
    <property type="entry name" value="MZB"/>
    <property type="match status" value="1"/>
</dbReference>
<evidence type="ECO:0000259" key="4">
    <source>
        <dbReference type="PROSITE" id="PS51192"/>
    </source>
</evidence>
<dbReference type="OrthoDB" id="36796at2157"/>
<dbReference type="InterPro" id="IPR018973">
    <property type="entry name" value="MZB"/>
</dbReference>
<dbReference type="Gene3D" id="3.40.50.300">
    <property type="entry name" value="P-loop containing nucleotide triphosphate hydrolases"/>
    <property type="match status" value="2"/>
</dbReference>